<evidence type="ECO:0000259" key="1">
    <source>
        <dbReference type="Pfam" id="PF21834"/>
    </source>
</evidence>
<gene>
    <name evidence="2" type="ORF">WG901_15655</name>
</gene>
<keyword evidence="3" id="KW-1185">Reference proteome</keyword>
<evidence type="ECO:0000313" key="3">
    <source>
        <dbReference type="Proteomes" id="UP001361239"/>
    </source>
</evidence>
<dbReference type="Proteomes" id="UP001361239">
    <property type="component" value="Unassembled WGS sequence"/>
</dbReference>
<organism evidence="2 3">
    <name type="scientific">Novosphingobium anseongense</name>
    <dbReference type="NCBI Taxonomy" id="3133436"/>
    <lineage>
        <taxon>Bacteria</taxon>
        <taxon>Pseudomonadati</taxon>
        <taxon>Pseudomonadota</taxon>
        <taxon>Alphaproteobacteria</taxon>
        <taxon>Sphingomonadales</taxon>
        <taxon>Sphingomonadaceae</taxon>
        <taxon>Novosphingobium</taxon>
    </lineage>
</organism>
<dbReference type="RefSeq" id="WP_339588028.1">
    <property type="nucleotide sequence ID" value="NZ_JBBHJZ010000003.1"/>
</dbReference>
<dbReference type="Pfam" id="PF21834">
    <property type="entry name" value="DUF6894"/>
    <property type="match status" value="1"/>
</dbReference>
<proteinExistence type="predicted"/>
<protein>
    <recommendedName>
        <fullName evidence="1">DUF6894 domain-containing protein</fullName>
    </recommendedName>
</protein>
<dbReference type="InterPro" id="IPR054189">
    <property type="entry name" value="DUF6894"/>
</dbReference>
<comment type="caution">
    <text evidence="2">The sequence shown here is derived from an EMBL/GenBank/DDBJ whole genome shotgun (WGS) entry which is preliminary data.</text>
</comment>
<accession>A0ABU8RYI3</accession>
<name>A0ABU8RYI3_9SPHN</name>
<evidence type="ECO:0000313" key="2">
    <source>
        <dbReference type="EMBL" id="MEJ5978087.1"/>
    </source>
</evidence>
<reference evidence="2 3" key="1">
    <citation type="submission" date="2024-03" db="EMBL/GenBank/DDBJ databases">
        <authorList>
            <person name="Jo J.-H."/>
        </authorList>
    </citation>
    <scope>NUCLEOTIDE SEQUENCE [LARGE SCALE GENOMIC DNA]</scope>
    <source>
        <strain evidence="2 3">PS1R-30</strain>
    </source>
</reference>
<feature type="domain" description="DUF6894" evidence="1">
    <location>
        <begin position="3"/>
        <end position="71"/>
    </location>
</feature>
<sequence>MPRFFFHVHNGHGETHDDEGLDLPGQSHARSVAIDSIRSILAEEARHGLIDLQGHIDITEGADVLFTIAFTEAFELKLPVGSNA</sequence>
<dbReference type="EMBL" id="JBBHJZ010000003">
    <property type="protein sequence ID" value="MEJ5978087.1"/>
    <property type="molecule type" value="Genomic_DNA"/>
</dbReference>